<dbReference type="InterPro" id="IPR046341">
    <property type="entry name" value="SET_dom_sf"/>
</dbReference>
<evidence type="ECO:0000313" key="11">
    <source>
        <dbReference type="EMBL" id="KAF2883593.1"/>
    </source>
</evidence>
<dbReference type="InterPro" id="IPR047219">
    <property type="entry name" value="KMT2A_2B_SET"/>
</dbReference>
<dbReference type="OrthoDB" id="308383at2759"/>
<evidence type="ECO:0000259" key="10">
    <source>
        <dbReference type="PROSITE" id="PS50868"/>
    </source>
</evidence>
<keyword evidence="2" id="KW-0808">Transferase</keyword>
<evidence type="ECO:0000256" key="7">
    <source>
        <dbReference type="ARBA" id="ARBA00023163"/>
    </source>
</evidence>
<dbReference type="GO" id="GO:0032259">
    <property type="term" value="P:methylation"/>
    <property type="evidence" value="ECO:0007669"/>
    <property type="project" value="UniProtKB-KW"/>
</dbReference>
<feature type="region of interest" description="Disordered" evidence="8">
    <location>
        <begin position="254"/>
        <end position="280"/>
    </location>
</feature>
<dbReference type="FunFam" id="2.170.270.10:FF:000004">
    <property type="entry name" value="Histone-lysine N-methyltransferase"/>
    <property type="match status" value="1"/>
</dbReference>
<gene>
    <name evidence="11" type="ORF">ILUMI_22588</name>
</gene>
<accession>A0A8K0CFJ3</accession>
<dbReference type="PROSITE" id="PS50868">
    <property type="entry name" value="POST_SET"/>
    <property type="match status" value="1"/>
</dbReference>
<dbReference type="PANTHER" id="PTHR45838:SF4">
    <property type="entry name" value="HISTONE-LYSINE N-METHYLTRANSFERASE TRITHORAX"/>
    <property type="match status" value="1"/>
</dbReference>
<dbReference type="InterPro" id="IPR001214">
    <property type="entry name" value="SET_dom"/>
</dbReference>
<dbReference type="Pfam" id="PF00856">
    <property type="entry name" value="SET"/>
    <property type="match status" value="1"/>
</dbReference>
<evidence type="ECO:0000259" key="9">
    <source>
        <dbReference type="PROSITE" id="PS50280"/>
    </source>
</evidence>
<dbReference type="InterPro" id="IPR003889">
    <property type="entry name" value="FYrich_C"/>
</dbReference>
<sequence length="739" mass="82089">MIPTFIEAFQQQTGQNLQYITTITPQLTSTVTNQPHLVQLQPEGTLVNLVSGVQPTVILPQPRVLSDQIIVDNNGSLVWASQPVQPIFYGFETIVQNTVLQSQQFLPSAVPGVLTANSSYSSTTQVFQTSKLEPILDVASGNIVLLNSNPVVNSQPIQVPQNVPSQLPPPAPLVISENKPAVSWSYLEPHTNSSAVESQSKALPTAPSIPNTVNNSCNTNSISNSSGSSSSSINLPVAPFIPEPGIPTNIVTPTPKPIPSAAQSRPMNRVLPMPTTNSKQNSKTIIKNNITIEKPVTIQKCEKNIDESENLTSKPPKINILEEVVIKPVLEPSVLNEKSKVNEPCPKEETTPLKLVFQKQREGGVYKISNSFNLKNNSSIQIAPLKPIKAKSSVNQTTKLQNSEQNMLEKTVNSTSNNNKPNLKSELKPLQEKQEAAMVYTVETQDGFHYSSTSITDLWTKVFEAVQAARLAHNMPPLPSGSLNMMNNLQILGLKTNGLKYLLEQLPGAGKCTKYKPSFHSQTLEIDTEEDLNIEHIHGASRLIPHTRSHEPSDMFGWLASRHRKPPMFVPNDFEQISRRGSVNNLPMAMRFRHLKLTSKQSVGVYRSKIHKRGLFCHRDIESGEMVIEYAGEVIRSILADKREKQYTAKGMGCYMFRIDENFVVDATMKGNAARFINHSCEPNCYSKVVEILGHKHIIIFALRKILCGEELTYDYKFPFEEDKIPCTCGSRRCRKFLN</sequence>
<keyword evidence="3" id="KW-0949">S-adenosyl-L-methionine</keyword>
<dbReference type="SMART" id="SM00542">
    <property type="entry name" value="FYRC"/>
    <property type="match status" value="1"/>
</dbReference>
<dbReference type="GO" id="GO:0035097">
    <property type="term" value="C:histone methyltransferase complex"/>
    <property type="evidence" value="ECO:0007669"/>
    <property type="project" value="TreeGrafter"/>
</dbReference>
<reference evidence="11" key="1">
    <citation type="submission" date="2019-08" db="EMBL/GenBank/DDBJ databases">
        <title>The genome of the North American firefly Photinus pyralis.</title>
        <authorList>
            <consortium name="Photinus pyralis genome working group"/>
            <person name="Fallon T.R."/>
            <person name="Sander Lower S.E."/>
            <person name="Weng J.-K."/>
        </authorList>
    </citation>
    <scope>NUCLEOTIDE SEQUENCE</scope>
    <source>
        <strain evidence="11">TRF0915ILg1</strain>
        <tissue evidence="11">Whole body</tissue>
    </source>
</reference>
<dbReference type="GO" id="GO:0045893">
    <property type="term" value="P:positive regulation of DNA-templated transcription"/>
    <property type="evidence" value="ECO:0007669"/>
    <property type="project" value="TreeGrafter"/>
</dbReference>
<feature type="domain" description="SET" evidence="9">
    <location>
        <begin position="601"/>
        <end position="717"/>
    </location>
</feature>
<dbReference type="SUPFAM" id="SSF82199">
    <property type="entry name" value="SET domain"/>
    <property type="match status" value="1"/>
</dbReference>
<evidence type="ECO:0000256" key="6">
    <source>
        <dbReference type="ARBA" id="ARBA00023125"/>
    </source>
</evidence>
<comment type="caution">
    <text evidence="11">The sequence shown here is derived from an EMBL/GenBank/DDBJ whole genome shotgun (WGS) entry which is preliminary data.</text>
</comment>
<dbReference type="Gene3D" id="2.170.270.10">
    <property type="entry name" value="SET domain"/>
    <property type="match status" value="1"/>
</dbReference>
<dbReference type="AlphaFoldDB" id="A0A8K0CFJ3"/>
<evidence type="ECO:0000256" key="2">
    <source>
        <dbReference type="ARBA" id="ARBA00022679"/>
    </source>
</evidence>
<dbReference type="Pfam" id="PF05965">
    <property type="entry name" value="FYRC"/>
    <property type="match status" value="1"/>
</dbReference>
<evidence type="ECO:0000256" key="1">
    <source>
        <dbReference type="ARBA" id="ARBA00022603"/>
    </source>
</evidence>
<dbReference type="PROSITE" id="PS51543">
    <property type="entry name" value="FYRC"/>
    <property type="match status" value="1"/>
</dbReference>
<keyword evidence="6" id="KW-0238">DNA-binding</keyword>
<name>A0A8K0CFJ3_IGNLU</name>
<dbReference type="SMART" id="SM00508">
    <property type="entry name" value="PostSET"/>
    <property type="match status" value="1"/>
</dbReference>
<dbReference type="CDD" id="cd19170">
    <property type="entry name" value="SET_KMT2A_2B"/>
    <property type="match status" value="1"/>
</dbReference>
<dbReference type="EMBL" id="VTPC01090353">
    <property type="protein sequence ID" value="KAF2883593.1"/>
    <property type="molecule type" value="Genomic_DNA"/>
</dbReference>
<evidence type="ECO:0000256" key="8">
    <source>
        <dbReference type="SAM" id="MobiDB-lite"/>
    </source>
</evidence>
<evidence type="ECO:0000256" key="5">
    <source>
        <dbReference type="ARBA" id="ARBA00023117"/>
    </source>
</evidence>
<dbReference type="InterPro" id="IPR003616">
    <property type="entry name" value="Post-SET_dom"/>
</dbReference>
<keyword evidence="1" id="KW-0489">Methyltransferase</keyword>
<proteinExistence type="predicted"/>
<evidence type="ECO:0000256" key="3">
    <source>
        <dbReference type="ARBA" id="ARBA00022691"/>
    </source>
</evidence>
<dbReference type="PROSITE" id="PS50280">
    <property type="entry name" value="SET"/>
    <property type="match status" value="1"/>
</dbReference>
<dbReference type="GO" id="GO:0042800">
    <property type="term" value="F:histone H3K4 methyltransferase activity"/>
    <property type="evidence" value="ECO:0007669"/>
    <property type="project" value="TreeGrafter"/>
</dbReference>
<protein>
    <submittedName>
        <fullName evidence="11">Uncharacterized protein</fullName>
    </submittedName>
</protein>
<keyword evidence="4" id="KW-0805">Transcription regulation</keyword>
<keyword evidence="12" id="KW-1185">Reference proteome</keyword>
<dbReference type="GO" id="GO:0003677">
    <property type="term" value="F:DNA binding"/>
    <property type="evidence" value="ECO:0007669"/>
    <property type="project" value="UniProtKB-KW"/>
</dbReference>
<keyword evidence="5" id="KW-0103">Bromodomain</keyword>
<evidence type="ECO:0000256" key="4">
    <source>
        <dbReference type="ARBA" id="ARBA00023015"/>
    </source>
</evidence>
<evidence type="ECO:0000313" key="12">
    <source>
        <dbReference type="Proteomes" id="UP000801492"/>
    </source>
</evidence>
<organism evidence="11 12">
    <name type="scientific">Ignelater luminosus</name>
    <name type="common">Cucubano</name>
    <name type="synonym">Pyrophorus luminosus</name>
    <dbReference type="NCBI Taxonomy" id="2038154"/>
    <lineage>
        <taxon>Eukaryota</taxon>
        <taxon>Metazoa</taxon>
        <taxon>Ecdysozoa</taxon>
        <taxon>Arthropoda</taxon>
        <taxon>Hexapoda</taxon>
        <taxon>Insecta</taxon>
        <taxon>Pterygota</taxon>
        <taxon>Neoptera</taxon>
        <taxon>Endopterygota</taxon>
        <taxon>Coleoptera</taxon>
        <taxon>Polyphaga</taxon>
        <taxon>Elateriformia</taxon>
        <taxon>Elateroidea</taxon>
        <taxon>Elateridae</taxon>
        <taxon>Agrypninae</taxon>
        <taxon>Pyrophorini</taxon>
        <taxon>Ignelater</taxon>
    </lineage>
</organism>
<keyword evidence="7" id="KW-0804">Transcription</keyword>
<feature type="domain" description="Post-SET" evidence="10">
    <location>
        <begin position="723"/>
        <end position="739"/>
    </location>
</feature>
<dbReference type="SMART" id="SM00317">
    <property type="entry name" value="SET"/>
    <property type="match status" value="1"/>
</dbReference>
<dbReference type="PANTHER" id="PTHR45838">
    <property type="entry name" value="HISTONE-LYSINE-N-METHYLTRANSFERASE 2 KMT2 FAMILY MEMBER"/>
    <property type="match status" value="1"/>
</dbReference>
<dbReference type="Proteomes" id="UP000801492">
    <property type="component" value="Unassembled WGS sequence"/>
</dbReference>